<reference evidence="1" key="1">
    <citation type="submission" date="2018-05" db="EMBL/GenBank/DDBJ databases">
        <authorList>
            <person name="Lanie J.A."/>
            <person name="Ng W.-L."/>
            <person name="Kazmierczak K.M."/>
            <person name="Andrzejewski T.M."/>
            <person name="Davidsen T.M."/>
            <person name="Wayne K.J."/>
            <person name="Tettelin H."/>
            <person name="Glass J.I."/>
            <person name="Rusch D."/>
            <person name="Podicherti R."/>
            <person name="Tsui H.-C.T."/>
            <person name="Winkler M.E."/>
        </authorList>
    </citation>
    <scope>NUCLEOTIDE SEQUENCE</scope>
</reference>
<dbReference type="EMBL" id="UINC01083434">
    <property type="protein sequence ID" value="SVC29133.1"/>
    <property type="molecule type" value="Genomic_DNA"/>
</dbReference>
<name>A0A382L043_9ZZZZ</name>
<proteinExistence type="predicted"/>
<dbReference type="PANTHER" id="PTHR36423">
    <property type="entry name" value="AFR070WP"/>
    <property type="match status" value="1"/>
</dbReference>
<dbReference type="SUPFAM" id="SSF143410">
    <property type="entry name" value="DOPA-like"/>
    <property type="match status" value="1"/>
</dbReference>
<protein>
    <submittedName>
        <fullName evidence="1">Uncharacterized protein</fullName>
    </submittedName>
</protein>
<dbReference type="InterPro" id="IPR014980">
    <property type="entry name" value="DOPA_dioxygen"/>
</dbReference>
<organism evidence="1">
    <name type="scientific">marine metagenome</name>
    <dbReference type="NCBI Taxonomy" id="408172"/>
    <lineage>
        <taxon>unclassified sequences</taxon>
        <taxon>metagenomes</taxon>
        <taxon>ecological metagenomes</taxon>
    </lineage>
</organism>
<dbReference type="PIRSF" id="PIRSF028139">
    <property type="entry name" value="DOPA-diox_rel_Mll2280"/>
    <property type="match status" value="1"/>
</dbReference>
<accession>A0A382L043</accession>
<evidence type="ECO:0000313" key="1">
    <source>
        <dbReference type="EMBL" id="SVC29133.1"/>
    </source>
</evidence>
<dbReference type="Pfam" id="PF08883">
    <property type="entry name" value="DOPA_dioxygen"/>
    <property type="match status" value="1"/>
</dbReference>
<gene>
    <name evidence="1" type="ORF">METZ01_LOCUS281987</name>
</gene>
<dbReference type="AlphaFoldDB" id="A0A382L043"/>
<sequence length="133" mass="15636">MVNLNMRPLGKNSFRTSEDIKGYHVHLYYDGRTKQYAGYLRREMERRFNGRIEVGRWRDMAPQGPHPKSHFQVSFPTNMFNQLVPFLALNRGDLHILLHPNTGNGYDDHTKNVMWIGPSIPLDQNWLSRNQNV</sequence>
<dbReference type="Gene3D" id="3.30.70.1240">
    <property type="entry name" value="DOPA-like domains"/>
    <property type="match status" value="1"/>
</dbReference>
<dbReference type="InterPro" id="IPR023389">
    <property type="entry name" value="DOPA-like_sf"/>
</dbReference>
<dbReference type="PANTHER" id="PTHR36423:SF2">
    <property type="entry name" value="AFR070WP"/>
    <property type="match status" value="1"/>
</dbReference>